<protein>
    <submittedName>
        <fullName evidence="1">Uncharacterized protein</fullName>
    </submittedName>
</protein>
<reference evidence="1" key="2">
    <citation type="submission" date="2020-05" db="UniProtKB">
        <authorList>
            <consortium name="EnsemblMetazoa"/>
        </authorList>
    </citation>
    <scope>IDENTIFICATION</scope>
    <source>
        <strain evidence="1">MINIMUS1</strain>
    </source>
</reference>
<dbReference type="EnsemblMetazoa" id="AMIN014296-RA">
    <property type="protein sequence ID" value="AMIN014296-PA"/>
    <property type="gene ID" value="AMIN014296"/>
</dbReference>
<name>A0A182WNL0_9DIPT</name>
<dbReference type="VEuPathDB" id="VectorBase:AMIN014296"/>
<accession>A0A182WNL0</accession>
<organism evidence="1 2">
    <name type="scientific">Anopheles minimus</name>
    <dbReference type="NCBI Taxonomy" id="112268"/>
    <lineage>
        <taxon>Eukaryota</taxon>
        <taxon>Metazoa</taxon>
        <taxon>Ecdysozoa</taxon>
        <taxon>Arthropoda</taxon>
        <taxon>Hexapoda</taxon>
        <taxon>Insecta</taxon>
        <taxon>Pterygota</taxon>
        <taxon>Neoptera</taxon>
        <taxon>Endopterygota</taxon>
        <taxon>Diptera</taxon>
        <taxon>Nematocera</taxon>
        <taxon>Culicoidea</taxon>
        <taxon>Culicidae</taxon>
        <taxon>Anophelinae</taxon>
        <taxon>Anopheles</taxon>
    </lineage>
</organism>
<keyword evidence="2" id="KW-1185">Reference proteome</keyword>
<reference evidence="2" key="1">
    <citation type="submission" date="2013-03" db="EMBL/GenBank/DDBJ databases">
        <title>The Genome Sequence of Anopheles minimus MINIMUS1.</title>
        <authorList>
            <consortium name="The Broad Institute Genomics Platform"/>
            <person name="Neafsey D.E."/>
            <person name="Walton C."/>
            <person name="Walker B."/>
            <person name="Young S.K."/>
            <person name="Zeng Q."/>
            <person name="Gargeya S."/>
            <person name="Fitzgerald M."/>
            <person name="Haas B."/>
            <person name="Abouelleil A."/>
            <person name="Allen A.W."/>
            <person name="Alvarado L."/>
            <person name="Arachchi H.M."/>
            <person name="Berlin A.M."/>
            <person name="Chapman S.B."/>
            <person name="Gainer-Dewar J."/>
            <person name="Goldberg J."/>
            <person name="Griggs A."/>
            <person name="Gujja S."/>
            <person name="Hansen M."/>
            <person name="Howarth C."/>
            <person name="Imamovic A."/>
            <person name="Ireland A."/>
            <person name="Larimer J."/>
            <person name="McCowan C."/>
            <person name="Murphy C."/>
            <person name="Pearson M."/>
            <person name="Poon T.W."/>
            <person name="Priest M."/>
            <person name="Roberts A."/>
            <person name="Saif S."/>
            <person name="Shea T."/>
            <person name="Sisk P."/>
            <person name="Sykes S."/>
            <person name="Wortman J."/>
            <person name="Nusbaum C."/>
            <person name="Birren B."/>
        </authorList>
    </citation>
    <scope>NUCLEOTIDE SEQUENCE [LARGE SCALE GENOMIC DNA]</scope>
    <source>
        <strain evidence="2">MINIMUS1</strain>
    </source>
</reference>
<dbReference type="AlphaFoldDB" id="A0A182WNL0"/>
<evidence type="ECO:0000313" key="1">
    <source>
        <dbReference type="EnsemblMetazoa" id="AMIN014296-PA"/>
    </source>
</evidence>
<dbReference type="Proteomes" id="UP000075920">
    <property type="component" value="Unassembled WGS sequence"/>
</dbReference>
<sequence>MLCFAFSAPHRTIHRTNLKKAVPTWLYEGADCNSDMCFYELRGIRRVCYYQYVTYSNPG</sequence>
<proteinExistence type="predicted"/>
<evidence type="ECO:0000313" key="2">
    <source>
        <dbReference type="Proteomes" id="UP000075920"/>
    </source>
</evidence>